<evidence type="ECO:0000256" key="3">
    <source>
        <dbReference type="ARBA" id="ARBA00022840"/>
    </source>
</evidence>
<dbReference type="Proteomes" id="UP001642484">
    <property type="component" value="Unassembled WGS sequence"/>
</dbReference>
<dbReference type="Gene3D" id="1.10.510.10">
    <property type="entry name" value="Transferase(Phosphotransferase) domain 1"/>
    <property type="match status" value="1"/>
</dbReference>
<keyword evidence="6" id="KW-0175">Coiled coil</keyword>
<dbReference type="InterPro" id="IPR051681">
    <property type="entry name" value="Ser/Thr_Kinases-Pseudokinases"/>
</dbReference>
<dbReference type="SUPFAM" id="SSF56112">
    <property type="entry name" value="Protein kinase-like (PK-like)"/>
    <property type="match status" value="1"/>
</dbReference>
<keyword evidence="9" id="KW-1185">Reference proteome</keyword>
<keyword evidence="1 5" id="KW-0723">Serine/threonine-protein kinase</keyword>
<protein>
    <recommendedName>
        <fullName evidence="7">Protein kinase domain-containing protein</fullName>
    </recommendedName>
</protein>
<dbReference type="PROSITE" id="PS00107">
    <property type="entry name" value="PROTEIN_KINASE_ATP"/>
    <property type="match status" value="1"/>
</dbReference>
<sequence>MFFNVLEVLVMHVCRRMRTNVYCTLAVRGVTRISTLDLEKHVPFEQITQYSSVRSLRKIAFDRILLERSVGQGVTAHVYQAVLDGHYQVAVKQINDVDKSEKDLRAFEREVAVLMRTCHENLVRFLGISSIQRPFRIITEYCAGGCVFSLLHNQEMLLAWPQKLRILLDVAKAMQYLHEFNPQVIHRDLKSLNLLLTNPVKTTLDTPYTKVSDFGLARIKWQAEAGSTWPQMTRAAGTCHWMAPEVFVSDTYDEKVDLYSYAMILFEVLCQEIPFEDQNPADIGHLCVKGCRPDLASVPDECPEVLVQLMQTCWAGTPAKRPPFSEILPILEQVEIPQ</sequence>
<proteinExistence type="inferred from homology"/>
<evidence type="ECO:0000256" key="4">
    <source>
        <dbReference type="PROSITE-ProRule" id="PRU10141"/>
    </source>
</evidence>
<keyword evidence="1 5" id="KW-0418">Kinase</keyword>
<organism evidence="8 9">
    <name type="scientific">Durusdinium trenchii</name>
    <dbReference type="NCBI Taxonomy" id="1381693"/>
    <lineage>
        <taxon>Eukaryota</taxon>
        <taxon>Sar</taxon>
        <taxon>Alveolata</taxon>
        <taxon>Dinophyceae</taxon>
        <taxon>Suessiales</taxon>
        <taxon>Symbiodiniaceae</taxon>
        <taxon>Durusdinium</taxon>
    </lineage>
</organism>
<dbReference type="InterPro" id="IPR001245">
    <property type="entry name" value="Ser-Thr/Tyr_kinase_cat_dom"/>
</dbReference>
<dbReference type="InterPro" id="IPR008271">
    <property type="entry name" value="Ser/Thr_kinase_AS"/>
</dbReference>
<dbReference type="InterPro" id="IPR017441">
    <property type="entry name" value="Protein_kinase_ATP_BS"/>
</dbReference>
<feature type="coiled-coil region" evidence="6">
    <location>
        <begin position="90"/>
        <end position="117"/>
    </location>
</feature>
<feature type="domain" description="Protein kinase" evidence="7">
    <location>
        <begin position="64"/>
        <end position="336"/>
    </location>
</feature>
<evidence type="ECO:0000256" key="2">
    <source>
        <dbReference type="ARBA" id="ARBA00022741"/>
    </source>
</evidence>
<evidence type="ECO:0000256" key="1">
    <source>
        <dbReference type="ARBA" id="ARBA00022527"/>
    </source>
</evidence>
<keyword evidence="1 5" id="KW-0808">Transferase</keyword>
<dbReference type="Pfam" id="PF07714">
    <property type="entry name" value="PK_Tyr_Ser-Thr"/>
    <property type="match status" value="1"/>
</dbReference>
<comment type="caution">
    <text evidence="8">The sequence shown here is derived from an EMBL/GenBank/DDBJ whole genome shotgun (WGS) entry which is preliminary data.</text>
</comment>
<evidence type="ECO:0000313" key="9">
    <source>
        <dbReference type="Proteomes" id="UP001642484"/>
    </source>
</evidence>
<comment type="similarity">
    <text evidence="5">Belongs to the protein kinase superfamily.</text>
</comment>
<dbReference type="PANTHER" id="PTHR44329">
    <property type="entry name" value="SERINE/THREONINE-PROTEIN KINASE TNNI3K-RELATED"/>
    <property type="match status" value="1"/>
</dbReference>
<dbReference type="CDD" id="cd13999">
    <property type="entry name" value="STKc_MAP3K-like"/>
    <property type="match status" value="1"/>
</dbReference>
<dbReference type="InterPro" id="IPR011009">
    <property type="entry name" value="Kinase-like_dom_sf"/>
</dbReference>
<dbReference type="EMBL" id="CAXAMN010003647">
    <property type="protein sequence ID" value="CAK9005463.1"/>
    <property type="molecule type" value="Genomic_DNA"/>
</dbReference>
<accession>A0ABP0ITR3</accession>
<feature type="binding site" evidence="4">
    <location>
        <position position="92"/>
    </location>
    <ligand>
        <name>ATP</name>
        <dbReference type="ChEBI" id="CHEBI:30616"/>
    </ligand>
</feature>
<evidence type="ECO:0000259" key="7">
    <source>
        <dbReference type="PROSITE" id="PS50011"/>
    </source>
</evidence>
<keyword evidence="3 4" id="KW-0067">ATP-binding</keyword>
<dbReference type="PROSITE" id="PS50011">
    <property type="entry name" value="PROTEIN_KINASE_DOM"/>
    <property type="match status" value="1"/>
</dbReference>
<name>A0ABP0ITR3_9DINO</name>
<dbReference type="SMART" id="SM00220">
    <property type="entry name" value="S_TKc"/>
    <property type="match status" value="1"/>
</dbReference>
<dbReference type="InterPro" id="IPR000719">
    <property type="entry name" value="Prot_kinase_dom"/>
</dbReference>
<evidence type="ECO:0000256" key="5">
    <source>
        <dbReference type="RuleBase" id="RU000304"/>
    </source>
</evidence>
<gene>
    <name evidence="8" type="ORF">CCMP2556_LOCUS8079</name>
</gene>
<keyword evidence="2 4" id="KW-0547">Nucleotide-binding</keyword>
<dbReference type="PROSITE" id="PS00108">
    <property type="entry name" value="PROTEIN_KINASE_ST"/>
    <property type="match status" value="1"/>
</dbReference>
<evidence type="ECO:0000313" key="8">
    <source>
        <dbReference type="EMBL" id="CAK9005463.1"/>
    </source>
</evidence>
<evidence type="ECO:0000256" key="6">
    <source>
        <dbReference type="SAM" id="Coils"/>
    </source>
</evidence>
<reference evidence="8 9" key="1">
    <citation type="submission" date="2024-02" db="EMBL/GenBank/DDBJ databases">
        <authorList>
            <person name="Chen Y."/>
            <person name="Shah S."/>
            <person name="Dougan E. K."/>
            <person name="Thang M."/>
            <person name="Chan C."/>
        </authorList>
    </citation>
    <scope>NUCLEOTIDE SEQUENCE [LARGE SCALE GENOMIC DNA]</scope>
</reference>